<sequence>MNIEPTAHGFIRNAINALLIVEACLQGESFHIPRTLRPEEARSAVYDGTISVYEVESSGIDEWHDHHQSYHEFRLGDFTVFCEAHMGPTYQMGRLIKQSMVLHWDGVRHHVISYFQVGTLQRAVSEGTEAPLDLDQIIIPDGLLEEQRHIRHSVAYRPWLGWRAEHWTLQNGLFAQRPDSESCRE</sequence>
<dbReference type="Pfam" id="PF09729">
    <property type="entry name" value="Gti1_Pac2"/>
    <property type="match status" value="1"/>
</dbReference>
<dbReference type="PANTHER" id="PTHR28027">
    <property type="entry name" value="TRANSCRIPTIONAL REGULATOR MIT1"/>
    <property type="match status" value="1"/>
</dbReference>
<comment type="caution">
    <text evidence="2">The sequence shown here is derived from an EMBL/GenBank/DDBJ whole genome shotgun (WGS) entry which is preliminary data.</text>
</comment>
<organism evidence="2 3">
    <name type="scientific">Fusarium redolens</name>
    <dbReference type="NCBI Taxonomy" id="48865"/>
    <lineage>
        <taxon>Eukaryota</taxon>
        <taxon>Fungi</taxon>
        <taxon>Dikarya</taxon>
        <taxon>Ascomycota</taxon>
        <taxon>Pezizomycotina</taxon>
        <taxon>Sordariomycetes</taxon>
        <taxon>Hypocreomycetidae</taxon>
        <taxon>Hypocreales</taxon>
        <taxon>Nectriaceae</taxon>
        <taxon>Fusarium</taxon>
        <taxon>Fusarium redolens species complex</taxon>
    </lineage>
</organism>
<dbReference type="GeneID" id="70230372"/>
<dbReference type="InterPro" id="IPR018608">
    <property type="entry name" value="Gti1/Pac2"/>
</dbReference>
<dbReference type="GO" id="GO:0003677">
    <property type="term" value="F:DNA binding"/>
    <property type="evidence" value="ECO:0007669"/>
    <property type="project" value="TreeGrafter"/>
</dbReference>
<accession>A0A9P9FZM3</accession>
<dbReference type="OrthoDB" id="5098974at2759"/>
<gene>
    <name evidence="2" type="ORF">BKA55DRAFT_697676</name>
</gene>
<dbReference type="EMBL" id="JAGMUX010000029">
    <property type="protein sequence ID" value="KAH7216967.1"/>
    <property type="molecule type" value="Genomic_DNA"/>
</dbReference>
<evidence type="ECO:0000313" key="3">
    <source>
        <dbReference type="Proteomes" id="UP000720189"/>
    </source>
</evidence>
<dbReference type="AlphaFoldDB" id="A0A9P9FZM3"/>
<evidence type="ECO:0000256" key="1">
    <source>
        <dbReference type="ARBA" id="ARBA00008359"/>
    </source>
</evidence>
<dbReference type="Proteomes" id="UP000720189">
    <property type="component" value="Unassembled WGS sequence"/>
</dbReference>
<evidence type="ECO:0000313" key="2">
    <source>
        <dbReference type="EMBL" id="KAH7216967.1"/>
    </source>
</evidence>
<proteinExistence type="inferred from homology"/>
<dbReference type="PANTHER" id="PTHR28027:SF2">
    <property type="entry name" value="TRANSCRIPTIONAL REGULATOR MIT1"/>
    <property type="match status" value="1"/>
</dbReference>
<protein>
    <submittedName>
        <fullName evidence="2">Uncharacterized protein</fullName>
    </submittedName>
</protein>
<keyword evidence="3" id="KW-1185">Reference proteome</keyword>
<name>A0A9P9FZM3_FUSRE</name>
<comment type="similarity">
    <text evidence="1">Belongs to the MIT1/WOR1 family.</text>
</comment>
<dbReference type="RefSeq" id="XP_046041948.1">
    <property type="nucleotide sequence ID" value="XM_046200418.1"/>
</dbReference>
<reference evidence="2" key="1">
    <citation type="journal article" date="2021" name="Nat. Commun.">
        <title>Genetic determinants of endophytism in the Arabidopsis root mycobiome.</title>
        <authorList>
            <person name="Mesny F."/>
            <person name="Miyauchi S."/>
            <person name="Thiergart T."/>
            <person name="Pickel B."/>
            <person name="Atanasova L."/>
            <person name="Karlsson M."/>
            <person name="Huettel B."/>
            <person name="Barry K.W."/>
            <person name="Haridas S."/>
            <person name="Chen C."/>
            <person name="Bauer D."/>
            <person name="Andreopoulos W."/>
            <person name="Pangilinan J."/>
            <person name="LaButti K."/>
            <person name="Riley R."/>
            <person name="Lipzen A."/>
            <person name="Clum A."/>
            <person name="Drula E."/>
            <person name="Henrissat B."/>
            <person name="Kohler A."/>
            <person name="Grigoriev I.V."/>
            <person name="Martin F.M."/>
            <person name="Hacquard S."/>
        </authorList>
    </citation>
    <scope>NUCLEOTIDE SEQUENCE</scope>
    <source>
        <strain evidence="2">MPI-CAGE-AT-0023</strain>
    </source>
</reference>